<dbReference type="PANTHER" id="PTHR11082:SF31">
    <property type="entry name" value="TRNA-DIHYDROURIDINE(20A_20B) SYNTHASE [NAD(P)+]-LIKE"/>
    <property type="match status" value="1"/>
</dbReference>
<dbReference type="PANTHER" id="PTHR11082">
    <property type="entry name" value="TRNA-DIHYDROURIDINE SYNTHASE"/>
    <property type="match status" value="1"/>
</dbReference>
<protein>
    <recommendedName>
        <fullName evidence="1">DUS-like FMN-binding domain-containing protein</fullName>
    </recommendedName>
</protein>
<dbReference type="GO" id="GO:0017150">
    <property type="term" value="F:tRNA dihydrouridine synthase activity"/>
    <property type="evidence" value="ECO:0007669"/>
    <property type="project" value="TreeGrafter"/>
</dbReference>
<feature type="domain" description="DUS-like FMN-binding" evidence="1">
    <location>
        <begin position="29"/>
        <end position="79"/>
    </location>
</feature>
<dbReference type="Pfam" id="PF01207">
    <property type="entry name" value="Dus"/>
    <property type="match status" value="1"/>
</dbReference>
<evidence type="ECO:0000313" key="3">
    <source>
        <dbReference type="Proteomes" id="UP000694428"/>
    </source>
</evidence>
<accession>A0A8C9G3W8</accession>
<dbReference type="Proteomes" id="UP000694428">
    <property type="component" value="Unplaced"/>
</dbReference>
<dbReference type="InterPro" id="IPR013785">
    <property type="entry name" value="Aldolase_TIM"/>
</dbReference>
<keyword evidence="3" id="KW-1185">Reference proteome</keyword>
<proteinExistence type="predicted"/>
<reference evidence="2" key="1">
    <citation type="submission" date="2025-08" db="UniProtKB">
        <authorList>
            <consortium name="Ensembl"/>
        </authorList>
    </citation>
    <scope>IDENTIFICATION</scope>
</reference>
<dbReference type="Gene3D" id="3.20.20.70">
    <property type="entry name" value="Aldolase class I"/>
    <property type="match status" value="1"/>
</dbReference>
<name>A0A8C9G3W8_PAVCR</name>
<evidence type="ECO:0000259" key="1">
    <source>
        <dbReference type="Pfam" id="PF01207"/>
    </source>
</evidence>
<sequence>MSGDVAEREQCPERDPVGLFRAGHVVKMCAPMVRYSKLAFRTLVRRYGCDLCYTPMVVAADFVRSAKARDSEFTTNRGNSVKYTVAFLECFMYQRHPGLYQK</sequence>
<dbReference type="SUPFAM" id="SSF51395">
    <property type="entry name" value="FMN-linked oxidoreductases"/>
    <property type="match status" value="1"/>
</dbReference>
<dbReference type="InterPro" id="IPR035587">
    <property type="entry name" value="DUS-like_FMN-bd"/>
</dbReference>
<reference evidence="2" key="2">
    <citation type="submission" date="2025-09" db="UniProtKB">
        <authorList>
            <consortium name="Ensembl"/>
        </authorList>
    </citation>
    <scope>IDENTIFICATION</scope>
</reference>
<evidence type="ECO:0000313" key="2">
    <source>
        <dbReference type="Ensembl" id="ENSPSTP00000024388.1"/>
    </source>
</evidence>
<dbReference type="Ensembl" id="ENSPSTT00000025663.1">
    <property type="protein sequence ID" value="ENSPSTP00000024388.1"/>
    <property type="gene ID" value="ENSPSTG00000017994.1"/>
</dbReference>
<dbReference type="AlphaFoldDB" id="A0A8C9G3W8"/>
<organism evidence="2 3">
    <name type="scientific">Pavo cristatus</name>
    <name type="common">Indian peafowl</name>
    <name type="synonym">Blue peafowl</name>
    <dbReference type="NCBI Taxonomy" id="9049"/>
    <lineage>
        <taxon>Eukaryota</taxon>
        <taxon>Metazoa</taxon>
        <taxon>Chordata</taxon>
        <taxon>Craniata</taxon>
        <taxon>Vertebrata</taxon>
        <taxon>Euteleostomi</taxon>
        <taxon>Archelosauria</taxon>
        <taxon>Archosauria</taxon>
        <taxon>Dinosauria</taxon>
        <taxon>Saurischia</taxon>
        <taxon>Theropoda</taxon>
        <taxon>Coelurosauria</taxon>
        <taxon>Aves</taxon>
        <taxon>Neognathae</taxon>
        <taxon>Galloanserae</taxon>
        <taxon>Galliformes</taxon>
        <taxon>Phasianidae</taxon>
        <taxon>Phasianinae</taxon>
        <taxon>Pavo</taxon>
    </lineage>
</organism>